<feature type="transmembrane region" description="Helical" evidence="5">
    <location>
        <begin position="52"/>
        <end position="72"/>
    </location>
</feature>
<feature type="transmembrane region" description="Helical" evidence="5">
    <location>
        <begin position="323"/>
        <end position="344"/>
    </location>
</feature>
<gene>
    <name evidence="7" type="ORF">O4H49_00995</name>
</gene>
<feature type="transmembrane region" description="Helical" evidence="5">
    <location>
        <begin position="221"/>
        <end position="238"/>
    </location>
</feature>
<evidence type="ECO:0000313" key="8">
    <source>
        <dbReference type="Proteomes" id="UP001069802"/>
    </source>
</evidence>
<protein>
    <submittedName>
        <fullName evidence="7">O-antigen ligase family protein</fullName>
    </submittedName>
</protein>
<feature type="transmembrane region" description="Helical" evidence="5">
    <location>
        <begin position="110"/>
        <end position="132"/>
    </location>
</feature>
<evidence type="ECO:0000256" key="2">
    <source>
        <dbReference type="ARBA" id="ARBA00022692"/>
    </source>
</evidence>
<feature type="transmembrane region" description="Helical" evidence="5">
    <location>
        <begin position="199"/>
        <end position="214"/>
    </location>
</feature>
<dbReference type="PANTHER" id="PTHR37422">
    <property type="entry name" value="TEICHURONIC ACID BIOSYNTHESIS PROTEIN TUAE"/>
    <property type="match status" value="1"/>
</dbReference>
<keyword evidence="3 5" id="KW-1133">Transmembrane helix</keyword>
<dbReference type="EMBL" id="JAPWGY010000001">
    <property type="protein sequence ID" value="MCZ4279331.1"/>
    <property type="molecule type" value="Genomic_DNA"/>
</dbReference>
<proteinExistence type="predicted"/>
<evidence type="ECO:0000259" key="6">
    <source>
        <dbReference type="Pfam" id="PF04932"/>
    </source>
</evidence>
<dbReference type="PANTHER" id="PTHR37422:SF13">
    <property type="entry name" value="LIPOPOLYSACCHARIDE BIOSYNTHESIS PROTEIN PA4999-RELATED"/>
    <property type="match status" value="1"/>
</dbReference>
<sequence>MNGPFLRLFFFLIPSLSVFSSNALVPLVGIVAVATTAIHFYETRELPRLSRLQLALLIGFFGWVGLSTVWAINPENSFLLSLRLLALTLGGLLLISAVEKQSAAVKKQYAKALLWGCILGAVLLLVESNLSAPLTKLAKGKTLDEAMNLSRFNRGASFLGIACWALFAIYSSSLPRLLRGILPLLPIGVLYFAPSESSLLAVILGGIWYLMFFLKPRLGFWLLPVLMTGSILLMPLIVQKVEPLYGPESSQSIPFSAKHRFFIWDFVGSQIIDHPLIGSGFDSARDYPNNGVENYVHTRPDGTTRALGGRIISLHPHNFALQVWLELGVIGVLLVCLIIWTLFVQLKKKGLDDDPAIQAMMVSLFIIALLGYGIWQNRWFVMFFIFAALVPLVTAAKQADKQDVKR</sequence>
<organism evidence="7 8">
    <name type="scientific">Kiloniella laminariae</name>
    <dbReference type="NCBI Taxonomy" id="454162"/>
    <lineage>
        <taxon>Bacteria</taxon>
        <taxon>Pseudomonadati</taxon>
        <taxon>Pseudomonadota</taxon>
        <taxon>Alphaproteobacteria</taxon>
        <taxon>Rhodospirillales</taxon>
        <taxon>Kiloniellaceae</taxon>
        <taxon>Kiloniella</taxon>
    </lineage>
</organism>
<keyword evidence="7" id="KW-0436">Ligase</keyword>
<reference evidence="7" key="1">
    <citation type="submission" date="2022-12" db="EMBL/GenBank/DDBJ databases">
        <title>Bacterial isolates from different developmental stages of Nematostella vectensis.</title>
        <authorList>
            <person name="Fraune S."/>
        </authorList>
    </citation>
    <scope>NUCLEOTIDE SEQUENCE</scope>
    <source>
        <strain evidence="7">G21630-S1</strain>
    </source>
</reference>
<evidence type="ECO:0000256" key="5">
    <source>
        <dbReference type="SAM" id="Phobius"/>
    </source>
</evidence>
<dbReference type="Pfam" id="PF04932">
    <property type="entry name" value="Wzy_C"/>
    <property type="match status" value="1"/>
</dbReference>
<evidence type="ECO:0000256" key="4">
    <source>
        <dbReference type="ARBA" id="ARBA00023136"/>
    </source>
</evidence>
<dbReference type="GO" id="GO:0016874">
    <property type="term" value="F:ligase activity"/>
    <property type="evidence" value="ECO:0007669"/>
    <property type="project" value="UniProtKB-KW"/>
</dbReference>
<comment type="caution">
    <text evidence="7">The sequence shown here is derived from an EMBL/GenBank/DDBJ whole genome shotgun (WGS) entry which is preliminary data.</text>
</comment>
<name>A0ABT4LG73_9PROT</name>
<dbReference type="Proteomes" id="UP001069802">
    <property type="component" value="Unassembled WGS sequence"/>
</dbReference>
<keyword evidence="4 5" id="KW-0472">Membrane</keyword>
<feature type="transmembrane region" description="Helical" evidence="5">
    <location>
        <begin position="356"/>
        <end position="373"/>
    </location>
</feature>
<dbReference type="InterPro" id="IPR007016">
    <property type="entry name" value="O-antigen_ligase-rel_domated"/>
</dbReference>
<feature type="transmembrane region" description="Helical" evidence="5">
    <location>
        <begin position="379"/>
        <end position="396"/>
    </location>
</feature>
<feature type="transmembrane region" description="Helical" evidence="5">
    <location>
        <begin position="12"/>
        <end position="40"/>
    </location>
</feature>
<feature type="domain" description="O-antigen ligase-related" evidence="6">
    <location>
        <begin position="184"/>
        <end position="335"/>
    </location>
</feature>
<evidence type="ECO:0000313" key="7">
    <source>
        <dbReference type="EMBL" id="MCZ4279331.1"/>
    </source>
</evidence>
<feature type="transmembrane region" description="Helical" evidence="5">
    <location>
        <begin position="152"/>
        <end position="170"/>
    </location>
</feature>
<accession>A0ABT4LG73</accession>
<keyword evidence="8" id="KW-1185">Reference proteome</keyword>
<evidence type="ECO:0000256" key="1">
    <source>
        <dbReference type="ARBA" id="ARBA00004141"/>
    </source>
</evidence>
<keyword evidence="2 5" id="KW-0812">Transmembrane</keyword>
<feature type="transmembrane region" description="Helical" evidence="5">
    <location>
        <begin position="78"/>
        <end position="98"/>
    </location>
</feature>
<dbReference type="InterPro" id="IPR051533">
    <property type="entry name" value="WaaL-like"/>
</dbReference>
<evidence type="ECO:0000256" key="3">
    <source>
        <dbReference type="ARBA" id="ARBA00022989"/>
    </source>
</evidence>
<dbReference type="RefSeq" id="WP_269421541.1">
    <property type="nucleotide sequence ID" value="NZ_JAPWGY010000001.1"/>
</dbReference>
<comment type="subcellular location">
    <subcellularLocation>
        <location evidence="1">Membrane</location>
        <topology evidence="1">Multi-pass membrane protein</topology>
    </subcellularLocation>
</comment>